<dbReference type="InterPro" id="IPR036269">
    <property type="entry name" value="Rho_N_sf"/>
</dbReference>
<sequence length="362" mass="39859">MTAASLRSHTAKDLAQIARQQGVPGWHSMRKADLIKALIHVAQKKTSTRQQQNGNGHSGSSTTRISETPPQVRQDIQAAQQKLALLKNLALKDSGTENSDSDRDQLIVMVRDPYWLHANWSLSQRSIDRAQAALGQRWHHCQPTLRVFRIMEAGSSVLVRDITIHGGVSNWYVDVAEPPSQFRMEIGYLAEDGTFYALARSNSVQTPSADANETVDENWSDVAENADRIFAMSGGYSQQGTSRELQELLETRLHRPMGSPMNTRFGHGAALDSVSALELAVDADVTIYGVTSRSAHVTLKGVPINVRPDGTFSAKLKLAEQRQVIPIVASACDGVEQRTVILALDRNTKVMEPLFRDISKPS</sequence>
<dbReference type="Pfam" id="PF07498">
    <property type="entry name" value="Rho_N"/>
    <property type="match status" value="1"/>
</dbReference>
<gene>
    <name evidence="3" type="ORF">Pla144_21190</name>
</gene>
<organism evidence="3 4">
    <name type="scientific">Bythopirellula polymerisocia</name>
    <dbReference type="NCBI Taxonomy" id="2528003"/>
    <lineage>
        <taxon>Bacteria</taxon>
        <taxon>Pseudomonadati</taxon>
        <taxon>Planctomycetota</taxon>
        <taxon>Planctomycetia</taxon>
        <taxon>Pirellulales</taxon>
        <taxon>Lacipirellulaceae</taxon>
        <taxon>Bythopirellula</taxon>
    </lineage>
</organism>
<dbReference type="EMBL" id="SJPS01000003">
    <property type="protein sequence ID" value="TWU27347.1"/>
    <property type="molecule type" value="Genomic_DNA"/>
</dbReference>
<evidence type="ECO:0000313" key="4">
    <source>
        <dbReference type="Proteomes" id="UP000318437"/>
    </source>
</evidence>
<reference evidence="3 4" key="1">
    <citation type="submission" date="2019-02" db="EMBL/GenBank/DDBJ databases">
        <title>Deep-cultivation of Planctomycetes and their phenomic and genomic characterization uncovers novel biology.</title>
        <authorList>
            <person name="Wiegand S."/>
            <person name="Jogler M."/>
            <person name="Boedeker C."/>
            <person name="Pinto D."/>
            <person name="Vollmers J."/>
            <person name="Rivas-Marin E."/>
            <person name="Kohn T."/>
            <person name="Peeters S.H."/>
            <person name="Heuer A."/>
            <person name="Rast P."/>
            <person name="Oberbeckmann S."/>
            <person name="Bunk B."/>
            <person name="Jeske O."/>
            <person name="Meyerdierks A."/>
            <person name="Storesund J.E."/>
            <person name="Kallscheuer N."/>
            <person name="Luecker S."/>
            <person name="Lage O.M."/>
            <person name="Pohl T."/>
            <person name="Merkel B.J."/>
            <person name="Hornburger P."/>
            <person name="Mueller R.-W."/>
            <person name="Bruemmer F."/>
            <person name="Labrenz M."/>
            <person name="Spormann A.M."/>
            <person name="Op Den Camp H."/>
            <person name="Overmann J."/>
            <person name="Amann R."/>
            <person name="Jetten M.S.M."/>
            <person name="Mascher T."/>
            <person name="Medema M.H."/>
            <person name="Devos D.P."/>
            <person name="Kaster A.-K."/>
            <person name="Ovreas L."/>
            <person name="Rohde M."/>
            <person name="Galperin M.Y."/>
            <person name="Jogler C."/>
        </authorList>
    </citation>
    <scope>NUCLEOTIDE SEQUENCE [LARGE SCALE GENOMIC DNA]</scope>
    <source>
        <strain evidence="3 4">Pla144</strain>
    </source>
</reference>
<dbReference type="Proteomes" id="UP000318437">
    <property type="component" value="Unassembled WGS sequence"/>
</dbReference>
<dbReference type="AlphaFoldDB" id="A0A5C6CV16"/>
<feature type="region of interest" description="Disordered" evidence="1">
    <location>
        <begin position="43"/>
        <end position="74"/>
    </location>
</feature>
<dbReference type="Gene3D" id="2.60.40.10">
    <property type="entry name" value="Immunoglobulins"/>
    <property type="match status" value="1"/>
</dbReference>
<dbReference type="InterPro" id="IPR011112">
    <property type="entry name" value="Rho-like_N"/>
</dbReference>
<dbReference type="Pfam" id="PF16258">
    <property type="entry name" value="DUF4912"/>
    <property type="match status" value="1"/>
</dbReference>
<dbReference type="InterPro" id="IPR013783">
    <property type="entry name" value="Ig-like_fold"/>
</dbReference>
<evidence type="ECO:0000259" key="2">
    <source>
        <dbReference type="SMART" id="SM00959"/>
    </source>
</evidence>
<comment type="caution">
    <text evidence="3">The sequence shown here is derived from an EMBL/GenBank/DDBJ whole genome shotgun (WGS) entry which is preliminary data.</text>
</comment>
<proteinExistence type="predicted"/>
<feature type="compositionally biased region" description="Polar residues" evidence="1">
    <location>
        <begin position="48"/>
        <end position="71"/>
    </location>
</feature>
<dbReference type="RefSeq" id="WP_146450565.1">
    <property type="nucleotide sequence ID" value="NZ_SJPS01000003.1"/>
</dbReference>
<protein>
    <recommendedName>
        <fullName evidence="2">Rho termination factor-like N-terminal domain-containing protein</fullName>
    </recommendedName>
</protein>
<dbReference type="SUPFAM" id="SSF68912">
    <property type="entry name" value="Rho N-terminal domain-like"/>
    <property type="match status" value="1"/>
</dbReference>
<accession>A0A5C6CV16</accession>
<dbReference type="GO" id="GO:0006353">
    <property type="term" value="P:DNA-templated transcription termination"/>
    <property type="evidence" value="ECO:0007669"/>
    <property type="project" value="InterPro"/>
</dbReference>
<evidence type="ECO:0000313" key="3">
    <source>
        <dbReference type="EMBL" id="TWU27347.1"/>
    </source>
</evidence>
<dbReference type="SMART" id="SM00959">
    <property type="entry name" value="Rho_N"/>
    <property type="match status" value="1"/>
</dbReference>
<evidence type="ECO:0000256" key="1">
    <source>
        <dbReference type="SAM" id="MobiDB-lite"/>
    </source>
</evidence>
<dbReference type="InterPro" id="IPR032585">
    <property type="entry name" value="DUF4912"/>
</dbReference>
<dbReference type="Gene3D" id="1.10.720.10">
    <property type="match status" value="1"/>
</dbReference>
<keyword evidence="4" id="KW-1185">Reference proteome</keyword>
<dbReference type="OrthoDB" id="9812700at2"/>
<feature type="domain" description="Rho termination factor-like N-terminal" evidence="2">
    <location>
        <begin position="5"/>
        <end position="47"/>
    </location>
</feature>
<name>A0A5C6CV16_9BACT</name>